<dbReference type="AlphaFoldDB" id="A0A1E8CGW6"/>
<proteinExistence type="predicted"/>
<reference evidence="4" key="1">
    <citation type="submission" date="2016-07" db="EMBL/GenBank/DDBJ databases">
        <authorList>
            <person name="Florea S."/>
            <person name="Webb J.S."/>
            <person name="Jaromczyk J."/>
            <person name="Schardl C.L."/>
        </authorList>
    </citation>
    <scope>NUCLEOTIDE SEQUENCE [LARGE SCALE GENOMIC DNA]</scope>
    <source>
        <strain evidence="4">KCTC 42131</strain>
    </source>
</reference>
<dbReference type="Gene3D" id="3.40.50.300">
    <property type="entry name" value="P-loop containing nucleotide triphosphate hydrolases"/>
    <property type="match status" value="1"/>
</dbReference>
<dbReference type="Gene3D" id="1.10.8.60">
    <property type="match status" value="1"/>
</dbReference>
<comment type="caution">
    <text evidence="3">The sequence shown here is derived from an EMBL/GenBank/DDBJ whole genome shotgun (WGS) entry which is preliminary data.</text>
</comment>
<dbReference type="PANTHER" id="PTHR30050:SF5">
    <property type="entry name" value="DNAA REGULATORY INACTIVATOR HDA"/>
    <property type="match status" value="1"/>
</dbReference>
<dbReference type="GO" id="GO:0006270">
    <property type="term" value="P:DNA replication initiation"/>
    <property type="evidence" value="ECO:0007669"/>
    <property type="project" value="TreeGrafter"/>
</dbReference>
<protein>
    <submittedName>
        <fullName evidence="3">DnaA regulatory inactivator Hda</fullName>
    </submittedName>
</protein>
<feature type="domain" description="Chromosomal replication initiator protein DnaA ATPAse" evidence="1">
    <location>
        <begin position="66"/>
        <end position="175"/>
    </location>
</feature>
<dbReference type="InterPro" id="IPR027417">
    <property type="entry name" value="P-loop_NTPase"/>
</dbReference>
<keyword evidence="4" id="KW-1185">Reference proteome</keyword>
<dbReference type="Pfam" id="PF22688">
    <property type="entry name" value="Hda_lid"/>
    <property type="match status" value="1"/>
</dbReference>
<dbReference type="Pfam" id="PF00308">
    <property type="entry name" value="Bac_DnaA"/>
    <property type="match status" value="1"/>
</dbReference>
<dbReference type="GO" id="GO:0032297">
    <property type="term" value="P:negative regulation of DNA-templated DNA replication initiation"/>
    <property type="evidence" value="ECO:0007669"/>
    <property type="project" value="InterPro"/>
</dbReference>
<dbReference type="EMBL" id="MASR01000002">
    <property type="protein sequence ID" value="OFE11676.1"/>
    <property type="molecule type" value="Genomic_DNA"/>
</dbReference>
<accession>A0A1E8CGW6</accession>
<dbReference type="SUPFAM" id="SSF52540">
    <property type="entry name" value="P-loop containing nucleoside triphosphate hydrolases"/>
    <property type="match status" value="1"/>
</dbReference>
<dbReference type="InterPro" id="IPR013317">
    <property type="entry name" value="DnaA_dom"/>
</dbReference>
<dbReference type="PANTHER" id="PTHR30050">
    <property type="entry name" value="CHROMOSOMAL REPLICATION INITIATOR PROTEIN DNAA"/>
    <property type="match status" value="1"/>
</dbReference>
<organism evidence="3 4">
    <name type="scientific">Pseudohongiella acticola</name>
    <dbReference type="NCBI Taxonomy" id="1524254"/>
    <lineage>
        <taxon>Bacteria</taxon>
        <taxon>Pseudomonadati</taxon>
        <taxon>Pseudomonadota</taxon>
        <taxon>Gammaproteobacteria</taxon>
        <taxon>Pseudomonadales</taxon>
        <taxon>Pseudohongiellaceae</taxon>
        <taxon>Pseudohongiella</taxon>
    </lineage>
</organism>
<dbReference type="STRING" id="1524254.PHACT_13440"/>
<evidence type="ECO:0000313" key="4">
    <source>
        <dbReference type="Proteomes" id="UP000175669"/>
    </source>
</evidence>
<feature type="domain" description="Hda lid" evidence="2">
    <location>
        <begin position="186"/>
        <end position="250"/>
    </location>
</feature>
<dbReference type="Proteomes" id="UP000175669">
    <property type="component" value="Unassembled WGS sequence"/>
</dbReference>
<evidence type="ECO:0000259" key="1">
    <source>
        <dbReference type="Pfam" id="PF00308"/>
    </source>
</evidence>
<sequence>MAASPRQLALRLRLDNEARFDNFYCPDSSTDSDSSEAVVAHLRHWIEQWAQRNTGNTGGTLLKEFVWLWGSPGAGCSHLLQAACHELDGHGQTVFYLDLSMSRELTPDVLTGLEQVAMLCLDNIDDIAGEAEWEEALFHLYNRMAASQTPLLVAAQRSPQYTEFALPDLHSRLQSAAVFQLHQLDDEHKKAALQMRASRLGFELSDDVANYLVSRCERSMSALIATLHELDQRSLETRRKVTVPLLRALMNW</sequence>
<dbReference type="NCBIfam" id="TIGR03420">
    <property type="entry name" value="DnaA_homol_Hda"/>
    <property type="match status" value="1"/>
</dbReference>
<dbReference type="InterPro" id="IPR017788">
    <property type="entry name" value="Hda"/>
</dbReference>
<gene>
    <name evidence="3" type="ORF">PHACT_13440</name>
</gene>
<dbReference type="InterPro" id="IPR055199">
    <property type="entry name" value="Hda_lid"/>
</dbReference>
<name>A0A1E8CGW6_9GAMM</name>
<evidence type="ECO:0000259" key="2">
    <source>
        <dbReference type="Pfam" id="PF22688"/>
    </source>
</evidence>
<evidence type="ECO:0000313" key="3">
    <source>
        <dbReference type="EMBL" id="OFE11676.1"/>
    </source>
</evidence>